<feature type="domain" description="LicD/FKTN/FKRP nucleotidyltransferase" evidence="2">
    <location>
        <begin position="25"/>
        <end position="257"/>
    </location>
</feature>
<dbReference type="OrthoDB" id="9786100at2"/>
<keyword evidence="1" id="KW-0812">Transmembrane</keyword>
<dbReference type="InterPro" id="IPR007074">
    <property type="entry name" value="LicD/FKTN/FKRP_NTP_transf"/>
</dbReference>
<gene>
    <name evidence="3" type="ORF">EHV10_09885</name>
</gene>
<dbReference type="PANTHER" id="PTHR43404">
    <property type="entry name" value="LIPOPOLYSACCHARIDE CHOLINEPHOSPHOTRANSFERASE LICD"/>
    <property type="match status" value="1"/>
</dbReference>
<evidence type="ECO:0000256" key="1">
    <source>
        <dbReference type="SAM" id="Phobius"/>
    </source>
</evidence>
<dbReference type="GO" id="GO:0016740">
    <property type="term" value="F:transferase activity"/>
    <property type="evidence" value="ECO:0007669"/>
    <property type="project" value="UniProtKB-KW"/>
</dbReference>
<evidence type="ECO:0000313" key="4">
    <source>
        <dbReference type="Proteomes" id="UP000272490"/>
    </source>
</evidence>
<comment type="caution">
    <text evidence="3">The sequence shown here is derived from an EMBL/GenBank/DDBJ whole genome shotgun (WGS) entry which is preliminary data.</text>
</comment>
<dbReference type="RefSeq" id="WP_128674508.1">
    <property type="nucleotide sequence ID" value="NZ_RRCO01000004.1"/>
</dbReference>
<accession>A0A3P3QVB5</accession>
<dbReference type="PANTHER" id="PTHR43404:SF2">
    <property type="entry name" value="LIPOPOLYSACCHARIDE CHOLINEPHOSPHOTRANSFERASE LICD"/>
    <property type="match status" value="1"/>
</dbReference>
<keyword evidence="3" id="KW-0808">Transferase</keyword>
<dbReference type="Pfam" id="PF04991">
    <property type="entry name" value="LicD"/>
    <property type="match status" value="1"/>
</dbReference>
<dbReference type="GO" id="GO:0009100">
    <property type="term" value="P:glycoprotein metabolic process"/>
    <property type="evidence" value="ECO:0007669"/>
    <property type="project" value="UniProtKB-ARBA"/>
</dbReference>
<evidence type="ECO:0000313" key="3">
    <source>
        <dbReference type="EMBL" id="RRJ25197.1"/>
    </source>
</evidence>
<keyword evidence="1" id="KW-1133">Transmembrane helix</keyword>
<keyword evidence="4" id="KW-1185">Reference proteome</keyword>
<dbReference type="Proteomes" id="UP000272490">
    <property type="component" value="Unassembled WGS sequence"/>
</dbReference>
<evidence type="ECO:0000259" key="2">
    <source>
        <dbReference type="Pfam" id="PF04991"/>
    </source>
</evidence>
<dbReference type="AlphaFoldDB" id="A0A3P3QVB5"/>
<sequence>MDNSYGMLALQKANLYILQEIDRICTKYKINYTLDSGTLLGAIRHGGFIPWDDDADIAMTRANFEAFRKIVKRELSDKLEFIMPNEFQGGKVFYDFTPRIIYKPSIRHKKQDKKDLYEGKLNHLWVDIFIIDKLPNRKTLKRFTLFTQKLIYLFSMGHRKKLDFKKYKGMMKIAILFFSIFGKIIPMKFLFCIQDKISKLFYKGRKNNTWYYSNYQPDYIDIEVNSRWYEKYIKIQFEDISLSIIDEYENVLQLVYGDYMTPPPKADRVPTHGSTEIEVYE</sequence>
<feature type="transmembrane region" description="Helical" evidence="1">
    <location>
        <begin position="169"/>
        <end position="191"/>
    </location>
</feature>
<reference evidence="3 4" key="1">
    <citation type="submission" date="2018-11" db="EMBL/GenBank/DDBJ databases">
        <title>Genome sequencing of Lachnoanaerobaculum sp. KCOM 2030 (= ChDC B114).</title>
        <authorList>
            <person name="Kook J.-K."/>
            <person name="Park S.-N."/>
            <person name="Lim Y.K."/>
        </authorList>
    </citation>
    <scope>NUCLEOTIDE SEQUENCE [LARGE SCALE GENOMIC DNA]</scope>
    <source>
        <strain evidence="3 4">KCOM 2030</strain>
    </source>
</reference>
<name>A0A3P3QVB5_9FIRM</name>
<keyword evidence="1" id="KW-0472">Membrane</keyword>
<proteinExistence type="predicted"/>
<organism evidence="3 4">
    <name type="scientific">Lachnoanaerobaculum gingivalis</name>
    <dbReference type="NCBI Taxonomy" id="2490855"/>
    <lineage>
        <taxon>Bacteria</taxon>
        <taxon>Bacillati</taxon>
        <taxon>Bacillota</taxon>
        <taxon>Clostridia</taxon>
        <taxon>Lachnospirales</taxon>
        <taxon>Lachnospiraceae</taxon>
        <taxon>Lachnoanaerobaculum</taxon>
    </lineage>
</organism>
<dbReference type="EMBL" id="RRCO01000004">
    <property type="protein sequence ID" value="RRJ25197.1"/>
    <property type="molecule type" value="Genomic_DNA"/>
</dbReference>
<dbReference type="InterPro" id="IPR052942">
    <property type="entry name" value="LPS_cholinephosphotransferase"/>
</dbReference>
<protein>
    <submittedName>
        <fullName evidence="3">Lipopolysaccharide cholinephosphotransferase</fullName>
    </submittedName>
</protein>